<dbReference type="InterPro" id="IPR000073">
    <property type="entry name" value="AB_hydrolase_1"/>
</dbReference>
<evidence type="ECO:0000313" key="3">
    <source>
        <dbReference type="Proteomes" id="UP000207598"/>
    </source>
</evidence>
<evidence type="ECO:0000313" key="2">
    <source>
        <dbReference type="EMBL" id="SMX38024.1"/>
    </source>
</evidence>
<dbReference type="InterPro" id="IPR029058">
    <property type="entry name" value="AB_hydrolase_fold"/>
</dbReference>
<name>A0A238K6F6_9RHOB</name>
<dbReference type="Pfam" id="PF12697">
    <property type="entry name" value="Abhydrolase_6"/>
    <property type="match status" value="1"/>
</dbReference>
<accession>A0A238K6F6</accession>
<sequence>MARLLLIHGAAHGAWCWRDTLPALAALGHQVRALDLPSHGQDRTPVNDVTLDLYGQAIVEALDGPTVLVGHSMGGYAITRAAELDPTQIAGLVYLCAYDPWPDLSLAQMRMKAPSQPLLPALRVSEDRLSFTVDPQMARDLFYHDCPPDTVEFALANLCPQAVAASSVPVALTAGSQDLPRSYILCTEDRTIPPAFQRQMAARFAPDRVAELPSSHSPFFSMPGALARAIDAFVKD</sequence>
<gene>
    <name evidence="2" type="primary">pytH</name>
    <name evidence="2" type="ORF">MAA8898_01342</name>
</gene>
<evidence type="ECO:0000259" key="1">
    <source>
        <dbReference type="Pfam" id="PF12697"/>
    </source>
</evidence>
<dbReference type="InterPro" id="IPR052897">
    <property type="entry name" value="Sec-Metab_Biosynth_Hydrolase"/>
</dbReference>
<feature type="domain" description="AB hydrolase-1" evidence="1">
    <location>
        <begin position="4"/>
        <end position="229"/>
    </location>
</feature>
<keyword evidence="2" id="KW-0378">Hydrolase</keyword>
<protein>
    <submittedName>
        <fullName evidence="2">Pyrethroid hydrolase</fullName>
        <ecNumber evidence="2">3.1.1.88</ecNumber>
    </submittedName>
</protein>
<dbReference type="RefSeq" id="WP_094020205.1">
    <property type="nucleotide sequence ID" value="NZ_FXYF01000003.1"/>
</dbReference>
<dbReference type="SUPFAM" id="SSF53474">
    <property type="entry name" value="alpha/beta-Hydrolases"/>
    <property type="match status" value="1"/>
</dbReference>
<proteinExistence type="predicted"/>
<reference evidence="2 3" key="1">
    <citation type="submission" date="2017-05" db="EMBL/GenBank/DDBJ databases">
        <authorList>
            <person name="Song R."/>
            <person name="Chenine A.L."/>
            <person name="Ruprecht R.M."/>
        </authorList>
    </citation>
    <scope>NUCLEOTIDE SEQUENCE [LARGE SCALE GENOMIC DNA]</scope>
    <source>
        <strain evidence="2 3">CECT 8898</strain>
    </source>
</reference>
<dbReference type="GO" id="GO:0102209">
    <property type="term" value="F:trans-permethrin hydrolase activity"/>
    <property type="evidence" value="ECO:0007669"/>
    <property type="project" value="UniProtKB-EC"/>
</dbReference>
<dbReference type="Gene3D" id="3.40.50.1820">
    <property type="entry name" value="alpha/beta hydrolase"/>
    <property type="match status" value="1"/>
</dbReference>
<dbReference type="Proteomes" id="UP000207598">
    <property type="component" value="Unassembled WGS sequence"/>
</dbReference>
<keyword evidence="3" id="KW-1185">Reference proteome</keyword>
<organism evidence="2 3">
    <name type="scientific">Maliponia aquimaris</name>
    <dbReference type="NCBI Taxonomy" id="1673631"/>
    <lineage>
        <taxon>Bacteria</taxon>
        <taxon>Pseudomonadati</taxon>
        <taxon>Pseudomonadota</taxon>
        <taxon>Alphaproteobacteria</taxon>
        <taxon>Rhodobacterales</taxon>
        <taxon>Paracoccaceae</taxon>
        <taxon>Maliponia</taxon>
    </lineage>
</organism>
<dbReference type="AlphaFoldDB" id="A0A238K6F6"/>
<dbReference type="EMBL" id="FXYF01000003">
    <property type="protein sequence ID" value="SMX38024.1"/>
    <property type="molecule type" value="Genomic_DNA"/>
</dbReference>
<dbReference type="OrthoDB" id="9814966at2"/>
<dbReference type="EC" id="3.1.1.88" evidence="2"/>
<dbReference type="PANTHER" id="PTHR37017">
    <property type="entry name" value="AB HYDROLASE-1 DOMAIN-CONTAINING PROTEIN-RELATED"/>
    <property type="match status" value="1"/>
</dbReference>
<dbReference type="PANTHER" id="PTHR37017:SF11">
    <property type="entry name" value="ESTERASE_LIPASE_THIOESTERASE DOMAIN-CONTAINING PROTEIN"/>
    <property type="match status" value="1"/>
</dbReference>